<reference evidence="2" key="1">
    <citation type="submission" date="2020-11" db="EMBL/GenBank/DDBJ databases">
        <title>Bacterial whole genome sequence for Panacibacter sp. DH6.</title>
        <authorList>
            <person name="Le V."/>
            <person name="Ko S."/>
            <person name="Ahn C.-Y."/>
            <person name="Oh H.-M."/>
        </authorList>
    </citation>
    <scope>NUCLEOTIDE SEQUENCE</scope>
    <source>
        <strain evidence="2">DH6</strain>
    </source>
</reference>
<evidence type="ECO:0008006" key="4">
    <source>
        <dbReference type="Google" id="ProtNLM"/>
    </source>
</evidence>
<evidence type="ECO:0000256" key="1">
    <source>
        <dbReference type="SAM" id="Phobius"/>
    </source>
</evidence>
<keyword evidence="1" id="KW-0472">Membrane</keyword>
<accession>A0A931E6Z8</accession>
<dbReference type="RefSeq" id="WP_196990335.1">
    <property type="nucleotide sequence ID" value="NZ_JADWYR010000001.1"/>
</dbReference>
<keyword evidence="3" id="KW-1185">Reference proteome</keyword>
<organism evidence="2 3">
    <name type="scientific">Panacibacter microcysteis</name>
    <dbReference type="NCBI Taxonomy" id="2793269"/>
    <lineage>
        <taxon>Bacteria</taxon>
        <taxon>Pseudomonadati</taxon>
        <taxon>Bacteroidota</taxon>
        <taxon>Chitinophagia</taxon>
        <taxon>Chitinophagales</taxon>
        <taxon>Chitinophagaceae</taxon>
        <taxon>Panacibacter</taxon>
    </lineage>
</organism>
<protein>
    <recommendedName>
        <fullName evidence="4">DUF2892 domain-containing protein</fullName>
    </recommendedName>
</protein>
<dbReference type="AlphaFoldDB" id="A0A931E6Z8"/>
<proteinExistence type="predicted"/>
<dbReference type="Proteomes" id="UP000628448">
    <property type="component" value="Unassembled WGS sequence"/>
</dbReference>
<evidence type="ECO:0000313" key="2">
    <source>
        <dbReference type="EMBL" id="MBG9376324.1"/>
    </source>
</evidence>
<feature type="transmembrane region" description="Helical" evidence="1">
    <location>
        <begin position="34"/>
        <end position="59"/>
    </location>
</feature>
<keyword evidence="1" id="KW-1133">Transmembrane helix</keyword>
<dbReference type="EMBL" id="JADWYR010000001">
    <property type="protein sequence ID" value="MBG9376324.1"/>
    <property type="molecule type" value="Genomic_DNA"/>
</dbReference>
<gene>
    <name evidence="2" type="ORF">I5907_08765</name>
</gene>
<name>A0A931E6Z8_9BACT</name>
<comment type="caution">
    <text evidence="2">The sequence shown here is derived from an EMBL/GenBank/DDBJ whole genome shotgun (WGS) entry which is preliminary data.</text>
</comment>
<sequence length="80" mass="8837">MYTILTEWNVMRILRLTIGIMALVQAFTEGSWIMGIAGFFVMIAAIANLGCCGPAGCAVSKQRKQRHINKEGITYEELGK</sequence>
<feature type="transmembrane region" description="Helical" evidence="1">
    <location>
        <begin position="12"/>
        <end position="28"/>
    </location>
</feature>
<keyword evidence="1" id="KW-0812">Transmembrane</keyword>
<evidence type="ECO:0000313" key="3">
    <source>
        <dbReference type="Proteomes" id="UP000628448"/>
    </source>
</evidence>